<organism evidence="2 3">
    <name type="scientific">Dongia sedimenti</name>
    <dbReference type="NCBI Taxonomy" id="3064282"/>
    <lineage>
        <taxon>Bacteria</taxon>
        <taxon>Pseudomonadati</taxon>
        <taxon>Pseudomonadota</taxon>
        <taxon>Alphaproteobacteria</taxon>
        <taxon>Rhodospirillales</taxon>
        <taxon>Dongiaceae</taxon>
        <taxon>Dongia</taxon>
    </lineage>
</organism>
<dbReference type="Gene3D" id="3.10.180.10">
    <property type="entry name" value="2,3-Dihydroxybiphenyl 1,2-Dioxygenase, domain 1"/>
    <property type="match status" value="1"/>
</dbReference>
<comment type="caution">
    <text evidence="2">The sequence shown here is derived from an EMBL/GenBank/DDBJ whole genome shotgun (WGS) entry which is preliminary data.</text>
</comment>
<gene>
    <name evidence="2" type="ORF">Q8A70_19430</name>
</gene>
<feature type="domain" description="VOC" evidence="1">
    <location>
        <begin position="4"/>
        <end position="111"/>
    </location>
</feature>
<evidence type="ECO:0000259" key="1">
    <source>
        <dbReference type="PROSITE" id="PS51819"/>
    </source>
</evidence>
<proteinExistence type="predicted"/>
<dbReference type="CDD" id="cd06587">
    <property type="entry name" value="VOC"/>
    <property type="match status" value="1"/>
</dbReference>
<dbReference type="InterPro" id="IPR029068">
    <property type="entry name" value="Glyas_Bleomycin-R_OHBP_Dase"/>
</dbReference>
<evidence type="ECO:0000313" key="2">
    <source>
        <dbReference type="EMBL" id="MDQ7249870.1"/>
    </source>
</evidence>
<protein>
    <submittedName>
        <fullName evidence="2">VOC family protein</fullName>
    </submittedName>
</protein>
<name>A0ABU0YRV1_9PROT</name>
<keyword evidence="3" id="KW-1185">Reference proteome</keyword>
<dbReference type="InterPro" id="IPR004360">
    <property type="entry name" value="Glyas_Fos-R_dOase_dom"/>
</dbReference>
<dbReference type="InterPro" id="IPR037523">
    <property type="entry name" value="VOC_core"/>
</dbReference>
<dbReference type="Pfam" id="PF00903">
    <property type="entry name" value="Glyoxalase"/>
    <property type="match status" value="1"/>
</dbReference>
<dbReference type="SUPFAM" id="SSF54593">
    <property type="entry name" value="Glyoxalase/Bleomycin resistance protein/Dihydroxybiphenyl dioxygenase"/>
    <property type="match status" value="1"/>
</dbReference>
<dbReference type="EMBL" id="JAUYVI010000006">
    <property type="protein sequence ID" value="MDQ7249870.1"/>
    <property type="molecule type" value="Genomic_DNA"/>
</dbReference>
<sequence length="112" mass="12633">MDLALRRITIFTGNMEKMTTFYRDVLGLKLIQNDDGWKQFDAGACRLALHKGKSRIGARPPKMGFYAKDVAKTKAWLETRGARLGEIKSFETISFCDGKDPDGNVYSITNRP</sequence>
<dbReference type="PROSITE" id="PS51819">
    <property type="entry name" value="VOC"/>
    <property type="match status" value="1"/>
</dbReference>
<reference evidence="3" key="1">
    <citation type="submission" date="2023-08" db="EMBL/GenBank/DDBJ databases">
        <title>Rhodospirillaceae gen. nov., a novel taxon isolated from the Yangtze River Yuezi River estuary sludge.</title>
        <authorList>
            <person name="Ruan L."/>
        </authorList>
    </citation>
    <scope>NUCLEOTIDE SEQUENCE [LARGE SCALE GENOMIC DNA]</scope>
    <source>
        <strain evidence="3">R-7</strain>
    </source>
</reference>
<accession>A0ABU0YRV1</accession>
<dbReference type="Proteomes" id="UP001230156">
    <property type="component" value="Unassembled WGS sequence"/>
</dbReference>
<dbReference type="RefSeq" id="WP_379958373.1">
    <property type="nucleotide sequence ID" value="NZ_JAUYVI010000006.1"/>
</dbReference>
<evidence type="ECO:0000313" key="3">
    <source>
        <dbReference type="Proteomes" id="UP001230156"/>
    </source>
</evidence>